<dbReference type="Proteomes" id="UP000587527">
    <property type="component" value="Unassembled WGS sequence"/>
</dbReference>
<proteinExistence type="predicted"/>
<dbReference type="PROSITE" id="PS51257">
    <property type="entry name" value="PROKAR_LIPOPROTEIN"/>
    <property type="match status" value="1"/>
</dbReference>
<accession>A0A841BQY3</accession>
<feature type="chain" id="PRO_5038907298" description="SH3 domain-containing protein" evidence="1">
    <location>
        <begin position="22"/>
        <end position="120"/>
    </location>
</feature>
<feature type="signal peptide" evidence="1">
    <location>
        <begin position="1"/>
        <end position="21"/>
    </location>
</feature>
<organism evidence="2 3">
    <name type="scientific">Allocatelliglobosispora scoriae</name>
    <dbReference type="NCBI Taxonomy" id="643052"/>
    <lineage>
        <taxon>Bacteria</taxon>
        <taxon>Bacillati</taxon>
        <taxon>Actinomycetota</taxon>
        <taxon>Actinomycetes</taxon>
        <taxon>Micromonosporales</taxon>
        <taxon>Micromonosporaceae</taxon>
        <taxon>Allocatelliglobosispora</taxon>
    </lineage>
</organism>
<reference evidence="2 3" key="1">
    <citation type="submission" date="2020-08" db="EMBL/GenBank/DDBJ databases">
        <title>Sequencing the genomes of 1000 actinobacteria strains.</title>
        <authorList>
            <person name="Klenk H.-P."/>
        </authorList>
    </citation>
    <scope>NUCLEOTIDE SEQUENCE [LARGE SCALE GENOMIC DNA]</scope>
    <source>
        <strain evidence="2 3">DSM 45362</strain>
    </source>
</reference>
<gene>
    <name evidence="2" type="ORF">F4553_003494</name>
</gene>
<evidence type="ECO:0000313" key="3">
    <source>
        <dbReference type="Proteomes" id="UP000587527"/>
    </source>
</evidence>
<dbReference type="EMBL" id="JACHMN010000002">
    <property type="protein sequence ID" value="MBB5870115.1"/>
    <property type="molecule type" value="Genomic_DNA"/>
</dbReference>
<keyword evidence="3" id="KW-1185">Reference proteome</keyword>
<evidence type="ECO:0000313" key="2">
    <source>
        <dbReference type="EMBL" id="MBB5870115.1"/>
    </source>
</evidence>
<protein>
    <recommendedName>
        <fullName evidence="4">SH3 domain-containing protein</fullName>
    </recommendedName>
</protein>
<evidence type="ECO:0008006" key="4">
    <source>
        <dbReference type="Google" id="ProtNLM"/>
    </source>
</evidence>
<name>A0A841BQY3_9ACTN</name>
<comment type="caution">
    <text evidence="2">The sequence shown here is derived from an EMBL/GenBank/DDBJ whole genome shotgun (WGS) entry which is preliminary data.</text>
</comment>
<dbReference type="AlphaFoldDB" id="A0A841BQY3"/>
<dbReference type="RefSeq" id="WP_184837258.1">
    <property type="nucleotide sequence ID" value="NZ_JACHMN010000002.1"/>
</dbReference>
<sequence length="120" mass="12754">MRLRMGSAVAAVVLAAGTLVATTAAPASASACDPSWGNYSAATATVAGDWVNYRTGAWLDCSPIGSWQAGSKLYLHCWRTGSRIGINDKWWHARKDNTQQQGWISAYYIGNPSATNGNAC</sequence>
<keyword evidence="1" id="KW-0732">Signal</keyword>
<evidence type="ECO:0000256" key="1">
    <source>
        <dbReference type="SAM" id="SignalP"/>
    </source>
</evidence>